<evidence type="ECO:0000256" key="1">
    <source>
        <dbReference type="SAM" id="MobiDB-lite"/>
    </source>
</evidence>
<keyword evidence="3" id="KW-1185">Reference proteome</keyword>
<evidence type="ECO:0008006" key="4">
    <source>
        <dbReference type="Google" id="ProtNLM"/>
    </source>
</evidence>
<dbReference type="Proteomes" id="UP001597405">
    <property type="component" value="Unassembled WGS sequence"/>
</dbReference>
<feature type="region of interest" description="Disordered" evidence="1">
    <location>
        <begin position="1"/>
        <end position="23"/>
    </location>
</feature>
<reference evidence="3" key="1">
    <citation type="journal article" date="2019" name="Int. J. Syst. Evol. Microbiol.">
        <title>The Global Catalogue of Microorganisms (GCM) 10K type strain sequencing project: providing services to taxonomists for standard genome sequencing and annotation.</title>
        <authorList>
            <consortium name="The Broad Institute Genomics Platform"/>
            <consortium name="The Broad Institute Genome Sequencing Center for Infectious Disease"/>
            <person name="Wu L."/>
            <person name="Ma J."/>
        </authorList>
    </citation>
    <scope>NUCLEOTIDE SEQUENCE [LARGE SCALE GENOMIC DNA]</scope>
    <source>
        <strain evidence="3">CGMCC 1.16225</strain>
    </source>
</reference>
<sequence length="371" mass="39052">MLPTDRRTRGALPPIGADPQEIAGPELTVVGSLAVPSEIPFPAAPPAMHSVADQAPGEQEGGPTAHGFDGNPATMPIKNLAPSSDAHDLSGALGATDGPNVISISVAQNSSGPRSPAITQREGAGSHDGHDHQDEPSGDDAGGGVSLGPNDSELDEIDDPPTGVGAGSNDLGPAGTDDVHSINVMQTVLVDQDASFAVSGYVGEVAARLHIFQDLVMDQDVDISLTVDGEGNFAVLLDQEMRIDQEIDLDLEIFDVDGVLHLDVFLWDSVEVEQDTTIDLRISDGPPGGTVDVNQDIELDQDVDIDIDIDSELEELYAVRAYVDVLQQANADQYAVVDIEDWNGKIDMDVDATQTAIIEQQTVVQVDFALV</sequence>
<evidence type="ECO:0000313" key="2">
    <source>
        <dbReference type="EMBL" id="MFD1984110.1"/>
    </source>
</evidence>
<accession>A0ABW4U9U0</accession>
<name>A0ABW4U9U0_9HYPH</name>
<evidence type="ECO:0000313" key="3">
    <source>
        <dbReference type="Proteomes" id="UP001597405"/>
    </source>
</evidence>
<gene>
    <name evidence="2" type="ORF">ACFSOZ_15755</name>
</gene>
<proteinExistence type="predicted"/>
<comment type="caution">
    <text evidence="2">The sequence shown here is derived from an EMBL/GenBank/DDBJ whole genome shotgun (WGS) entry which is preliminary data.</text>
</comment>
<dbReference type="RefSeq" id="WP_379099647.1">
    <property type="nucleotide sequence ID" value="NZ_JBHUGZ010000010.1"/>
</dbReference>
<feature type="region of interest" description="Disordered" evidence="1">
    <location>
        <begin position="38"/>
        <end position="178"/>
    </location>
</feature>
<feature type="compositionally biased region" description="Basic and acidic residues" evidence="1">
    <location>
        <begin position="124"/>
        <end position="135"/>
    </location>
</feature>
<protein>
    <recommendedName>
        <fullName evidence="4">DUF5801 domain-containing protein</fullName>
    </recommendedName>
</protein>
<organism evidence="2 3">
    <name type="scientific">Mesorhizobium newzealandense</name>
    <dbReference type="NCBI Taxonomy" id="1300302"/>
    <lineage>
        <taxon>Bacteria</taxon>
        <taxon>Pseudomonadati</taxon>
        <taxon>Pseudomonadota</taxon>
        <taxon>Alphaproteobacteria</taxon>
        <taxon>Hyphomicrobiales</taxon>
        <taxon>Phyllobacteriaceae</taxon>
        <taxon>Mesorhizobium</taxon>
    </lineage>
</organism>
<dbReference type="EMBL" id="JBHUGZ010000010">
    <property type="protein sequence ID" value="MFD1984110.1"/>
    <property type="molecule type" value="Genomic_DNA"/>
</dbReference>
<feature type="compositionally biased region" description="Polar residues" evidence="1">
    <location>
        <begin position="102"/>
        <end position="113"/>
    </location>
</feature>